<organism evidence="12 13">
    <name type="scientific">Streptomonospora alba</name>
    <dbReference type="NCBI Taxonomy" id="183763"/>
    <lineage>
        <taxon>Bacteria</taxon>
        <taxon>Bacillati</taxon>
        <taxon>Actinomycetota</taxon>
        <taxon>Actinomycetes</taxon>
        <taxon>Streptosporangiales</taxon>
        <taxon>Nocardiopsidaceae</taxon>
        <taxon>Streptomonospora</taxon>
    </lineage>
</organism>
<proteinExistence type="inferred from homology"/>
<dbReference type="EMBL" id="JROO01000012">
    <property type="protein sequence ID" value="KIH99401.1"/>
    <property type="molecule type" value="Genomic_DNA"/>
</dbReference>
<feature type="transmembrane region" description="Helical" evidence="10">
    <location>
        <begin position="339"/>
        <end position="360"/>
    </location>
</feature>
<keyword evidence="9 10" id="KW-0472">Membrane</keyword>
<evidence type="ECO:0000256" key="2">
    <source>
        <dbReference type="ARBA" id="ARBA00004651"/>
    </source>
</evidence>
<dbReference type="GO" id="GO:0005886">
    <property type="term" value="C:plasma membrane"/>
    <property type="evidence" value="ECO:0007669"/>
    <property type="project" value="UniProtKB-SubCell"/>
</dbReference>
<feature type="transmembrane region" description="Helical" evidence="10">
    <location>
        <begin position="264"/>
        <end position="285"/>
    </location>
</feature>
<dbReference type="PANTHER" id="PTHR42922:SF1">
    <property type="entry name" value="PHOSPHATE TRANSPORT SYSTEM PERMEASE PROTEIN PSTA"/>
    <property type="match status" value="1"/>
</dbReference>
<evidence type="ECO:0000313" key="13">
    <source>
        <dbReference type="Proteomes" id="UP000031675"/>
    </source>
</evidence>
<feature type="transmembrane region" description="Helical" evidence="10">
    <location>
        <begin position="58"/>
        <end position="80"/>
    </location>
</feature>
<feature type="transmembrane region" description="Helical" evidence="10">
    <location>
        <begin position="182"/>
        <end position="208"/>
    </location>
</feature>
<keyword evidence="4" id="KW-0813">Transport</keyword>
<dbReference type="PROSITE" id="PS50928">
    <property type="entry name" value="ABC_TM1"/>
    <property type="match status" value="1"/>
</dbReference>
<protein>
    <recommendedName>
        <fullName evidence="10">Phosphate transport system permease protein PstA</fullName>
    </recommendedName>
</protein>
<feature type="transmembrane region" description="Helical" evidence="10">
    <location>
        <begin position="32"/>
        <end position="52"/>
    </location>
</feature>
<dbReference type="PANTHER" id="PTHR42922">
    <property type="entry name" value="PHOSPHATE TRANSPORT SYSTEM PERMEASE PROTEIN PSTA"/>
    <property type="match status" value="1"/>
</dbReference>
<dbReference type="NCBIfam" id="TIGR00974">
    <property type="entry name" value="3a0107s02c"/>
    <property type="match status" value="1"/>
</dbReference>
<keyword evidence="8 10" id="KW-1133">Transmembrane helix</keyword>
<dbReference type="GO" id="GO:0005315">
    <property type="term" value="F:phosphate transmembrane transporter activity"/>
    <property type="evidence" value="ECO:0007669"/>
    <property type="project" value="InterPro"/>
</dbReference>
<name>A0A0C2JDB2_9ACTN</name>
<dbReference type="AlphaFoldDB" id="A0A0C2JDB2"/>
<keyword evidence="7 10" id="KW-0812">Transmembrane</keyword>
<feature type="domain" description="ABC transmembrane type-1" evidence="11">
    <location>
        <begin position="145"/>
        <end position="357"/>
    </location>
</feature>
<dbReference type="InterPro" id="IPR005672">
    <property type="entry name" value="Phosphate_PstA"/>
</dbReference>
<comment type="similarity">
    <text evidence="3 10">Belongs to the binding-protein-dependent transport system permease family. CysTW subfamily.</text>
</comment>
<comment type="function">
    <text evidence="1">Part of the binding-protein-dependent transport system for phosphate; probably responsible for the translocation of the substrate across the membrane.</text>
</comment>
<dbReference type="RefSeq" id="WP_040272009.1">
    <property type="nucleotide sequence ID" value="NZ_JROO01000012.1"/>
</dbReference>
<dbReference type="CDD" id="cd06261">
    <property type="entry name" value="TM_PBP2"/>
    <property type="match status" value="1"/>
</dbReference>
<evidence type="ECO:0000256" key="5">
    <source>
        <dbReference type="ARBA" id="ARBA00022475"/>
    </source>
</evidence>
<evidence type="ECO:0000313" key="12">
    <source>
        <dbReference type="EMBL" id="KIH99401.1"/>
    </source>
</evidence>
<dbReference type="OrthoDB" id="9775069at2"/>
<keyword evidence="5 10" id="KW-1003">Cell membrane</keyword>
<evidence type="ECO:0000256" key="8">
    <source>
        <dbReference type="ARBA" id="ARBA00022989"/>
    </source>
</evidence>
<dbReference type="InterPro" id="IPR035906">
    <property type="entry name" value="MetI-like_sf"/>
</dbReference>
<reference evidence="13" key="1">
    <citation type="journal article" date="2015" name="Chem. Biol.">
        <title>Structure, bioactivity, and resistance mechanism of streptomonomicin, an unusual lasso Peptide from an understudied halophilic actinomycete.</title>
        <authorList>
            <person name="Metelev M."/>
            <person name="Tietz J.I."/>
            <person name="Melby J.O."/>
            <person name="Blair P.M."/>
            <person name="Zhu L."/>
            <person name="Livnat I."/>
            <person name="Severinov K."/>
            <person name="Mitchell D.A."/>
        </authorList>
    </citation>
    <scope>NUCLEOTIDE SEQUENCE [LARGE SCALE GENOMIC DNA]</scope>
    <source>
        <strain evidence="13">YIM 90003</strain>
    </source>
</reference>
<gene>
    <name evidence="12" type="ORF">LP52_07825</name>
</gene>
<evidence type="ECO:0000256" key="6">
    <source>
        <dbReference type="ARBA" id="ARBA00022592"/>
    </source>
</evidence>
<comment type="subcellular location">
    <subcellularLocation>
        <location evidence="2 10">Cell membrane</location>
        <topology evidence="2 10">Multi-pass membrane protein</topology>
    </subcellularLocation>
</comment>
<dbReference type="STRING" id="183763.LP52_07825"/>
<evidence type="ECO:0000256" key="10">
    <source>
        <dbReference type="RuleBase" id="RU363043"/>
    </source>
</evidence>
<dbReference type="InterPro" id="IPR051408">
    <property type="entry name" value="Phosphate_transprt_permease"/>
</dbReference>
<accession>A0A0C2JDB2</accession>
<dbReference type="InterPro" id="IPR000515">
    <property type="entry name" value="MetI-like"/>
</dbReference>
<keyword evidence="6" id="KW-0592">Phosphate transport</keyword>
<dbReference type="Proteomes" id="UP000031675">
    <property type="component" value="Unassembled WGS sequence"/>
</dbReference>
<dbReference type="Gene3D" id="1.10.3720.10">
    <property type="entry name" value="MetI-like"/>
    <property type="match status" value="1"/>
</dbReference>
<evidence type="ECO:0000259" key="11">
    <source>
        <dbReference type="PROSITE" id="PS50928"/>
    </source>
</evidence>
<dbReference type="GO" id="GO:0035435">
    <property type="term" value="P:phosphate ion transmembrane transport"/>
    <property type="evidence" value="ECO:0007669"/>
    <property type="project" value="InterPro"/>
</dbReference>
<dbReference type="Pfam" id="PF00528">
    <property type="entry name" value="BPD_transp_1"/>
    <property type="match status" value="1"/>
</dbReference>
<evidence type="ECO:0000256" key="4">
    <source>
        <dbReference type="ARBA" id="ARBA00022448"/>
    </source>
</evidence>
<feature type="transmembrane region" description="Helical" evidence="10">
    <location>
        <begin position="214"/>
        <end position="232"/>
    </location>
</feature>
<keyword evidence="13" id="KW-1185">Reference proteome</keyword>
<sequence length="369" mass="38600">MTTATQPTATGSSGEGPDIQSSGLYSRQLPTYFPAALLVVCAAVASGAFFLLGAFHPVPVAAVTAIGYLVAVTTSSAVVENNRRAKDRLVTGVVYCCFAIAVVPLISLLSTVVVFGIERFDLYFLSVSMNGVIPSMDAGGVYHAIVGTLVITGLATVISVPIGLMTAVYVVEYGRGRLKQAITFFVDVMTGIPSIVAGLFVVALWIMVFGPGQTNGLAGAIALSVLMIPVVVRSSEEMLRLVPNELREAAYALGVPKWLTIVKVVLPTAVAGLTTGIILALARVIGETAPLILTAGMASTRINANPVEGDMMSLPVYIYKAVRDMGLSGEAGVYAEERAWAAALTLILVVMLLFLTARLVSRFLSPGKG</sequence>
<feature type="transmembrane region" description="Helical" evidence="10">
    <location>
        <begin position="92"/>
        <end position="117"/>
    </location>
</feature>
<evidence type="ECO:0000256" key="7">
    <source>
        <dbReference type="ARBA" id="ARBA00022692"/>
    </source>
</evidence>
<evidence type="ECO:0000256" key="1">
    <source>
        <dbReference type="ARBA" id="ARBA00003510"/>
    </source>
</evidence>
<feature type="transmembrane region" description="Helical" evidence="10">
    <location>
        <begin position="144"/>
        <end position="170"/>
    </location>
</feature>
<dbReference type="SUPFAM" id="SSF161098">
    <property type="entry name" value="MetI-like"/>
    <property type="match status" value="1"/>
</dbReference>
<evidence type="ECO:0000256" key="3">
    <source>
        <dbReference type="ARBA" id="ARBA00007069"/>
    </source>
</evidence>
<evidence type="ECO:0000256" key="9">
    <source>
        <dbReference type="ARBA" id="ARBA00023136"/>
    </source>
</evidence>
<comment type="caution">
    <text evidence="12">The sequence shown here is derived from an EMBL/GenBank/DDBJ whole genome shotgun (WGS) entry which is preliminary data.</text>
</comment>